<sequence>MAISDYVEQILSSPVYVFDGIIEKLIGKNVHFAKIELGRHPICIDAVLIESIKSILKDLEEEEGFISRFLYRKFGFEVRKNKRREQLIYLGSELKTQHFKIKNRLYGLYRQKERLTYSILDLGRLTEGFDTKEMFFESESMKNKSKFYVGEIGLQIDELQSLQLSLLMKHDDLSEIEGIYSKLFQRIPRHQDLHEEAHLLLQNSIKS</sequence>
<gene>
    <name evidence="1" type="ORF">HELGO_WM14655</name>
</gene>
<proteinExistence type="predicted"/>
<name>A0A6S6SHU7_9BACT</name>
<evidence type="ECO:0000313" key="1">
    <source>
        <dbReference type="EMBL" id="CAA6804564.1"/>
    </source>
</evidence>
<dbReference type="EMBL" id="CACVAP010000045">
    <property type="protein sequence ID" value="CAA6804564.1"/>
    <property type="molecule type" value="Genomic_DNA"/>
</dbReference>
<protein>
    <submittedName>
        <fullName evidence="1">Uncharacterized protein</fullName>
    </submittedName>
</protein>
<dbReference type="AlphaFoldDB" id="A0A6S6SHU7"/>
<organism evidence="1">
    <name type="scientific">uncultured Sulfurovum sp</name>
    <dbReference type="NCBI Taxonomy" id="269237"/>
    <lineage>
        <taxon>Bacteria</taxon>
        <taxon>Pseudomonadati</taxon>
        <taxon>Campylobacterota</taxon>
        <taxon>Epsilonproteobacteria</taxon>
        <taxon>Campylobacterales</taxon>
        <taxon>Sulfurovaceae</taxon>
        <taxon>Sulfurovum</taxon>
        <taxon>environmental samples</taxon>
    </lineage>
</organism>
<accession>A0A6S6SHU7</accession>
<reference evidence="1" key="1">
    <citation type="submission" date="2020-01" db="EMBL/GenBank/DDBJ databases">
        <authorList>
            <person name="Meier V. D."/>
            <person name="Meier V D."/>
        </authorList>
    </citation>
    <scope>NUCLEOTIDE SEQUENCE</scope>
    <source>
        <strain evidence="1">HLG_WM_MAG_06</strain>
    </source>
</reference>